<dbReference type="InterPro" id="IPR041677">
    <property type="entry name" value="DNA2/NAM7_AAA_11"/>
</dbReference>
<reference evidence="9" key="1">
    <citation type="submission" date="2017-10" db="EMBL/GenBank/DDBJ databases">
        <title>Rapid genome shrinkage in a self-fertile nematode reveals novel sperm competition proteins.</title>
        <authorList>
            <person name="Yin D."/>
            <person name="Schwarz E.M."/>
            <person name="Thomas C.G."/>
            <person name="Felde R.L."/>
            <person name="Korf I.F."/>
            <person name="Cutter A.D."/>
            <person name="Schartner C.M."/>
            <person name="Ralston E.J."/>
            <person name="Meyer B.J."/>
            <person name="Haag E.S."/>
        </authorList>
    </citation>
    <scope>NUCLEOTIDE SEQUENCE [LARGE SCALE GENOMIC DNA]</scope>
    <source>
        <strain evidence="9">JU1422</strain>
    </source>
</reference>
<evidence type="ECO:0008006" key="10">
    <source>
        <dbReference type="Google" id="ProtNLM"/>
    </source>
</evidence>
<dbReference type="GO" id="GO:0016787">
    <property type="term" value="F:hydrolase activity"/>
    <property type="evidence" value="ECO:0007669"/>
    <property type="project" value="UniProtKB-KW"/>
</dbReference>
<dbReference type="GO" id="GO:0005524">
    <property type="term" value="F:ATP binding"/>
    <property type="evidence" value="ECO:0007669"/>
    <property type="project" value="UniProtKB-KW"/>
</dbReference>
<evidence type="ECO:0000313" key="8">
    <source>
        <dbReference type="EMBL" id="PIC19200.1"/>
    </source>
</evidence>
<accession>A0A2G5SW02</accession>
<dbReference type="Pfam" id="PF13086">
    <property type="entry name" value="AAA_11"/>
    <property type="match status" value="1"/>
</dbReference>
<keyword evidence="3" id="KW-0378">Hydrolase</keyword>
<evidence type="ECO:0000256" key="2">
    <source>
        <dbReference type="ARBA" id="ARBA00022741"/>
    </source>
</evidence>
<gene>
    <name evidence="8" type="primary">Cnig_chr_X.g24829</name>
    <name evidence="8" type="ORF">B9Z55_024829</name>
</gene>
<evidence type="ECO:0000256" key="3">
    <source>
        <dbReference type="ARBA" id="ARBA00022801"/>
    </source>
</evidence>
<evidence type="ECO:0000259" key="7">
    <source>
        <dbReference type="Pfam" id="PF13087"/>
    </source>
</evidence>
<evidence type="ECO:0000256" key="4">
    <source>
        <dbReference type="ARBA" id="ARBA00022806"/>
    </source>
</evidence>
<dbReference type="Pfam" id="PF13087">
    <property type="entry name" value="AAA_12"/>
    <property type="match status" value="1"/>
</dbReference>
<dbReference type="STRING" id="1611254.A0A2G5SW02"/>
<keyword evidence="9" id="KW-1185">Reference proteome</keyword>
<dbReference type="OrthoDB" id="5805783at2759"/>
<organism evidence="8 9">
    <name type="scientific">Caenorhabditis nigoni</name>
    <dbReference type="NCBI Taxonomy" id="1611254"/>
    <lineage>
        <taxon>Eukaryota</taxon>
        <taxon>Metazoa</taxon>
        <taxon>Ecdysozoa</taxon>
        <taxon>Nematoda</taxon>
        <taxon>Chromadorea</taxon>
        <taxon>Rhabditida</taxon>
        <taxon>Rhabditina</taxon>
        <taxon>Rhabditomorpha</taxon>
        <taxon>Rhabditoidea</taxon>
        <taxon>Rhabditidae</taxon>
        <taxon>Peloderinae</taxon>
        <taxon>Caenorhabditis</taxon>
    </lineage>
</organism>
<dbReference type="GO" id="GO:0043139">
    <property type="term" value="F:5'-3' DNA helicase activity"/>
    <property type="evidence" value="ECO:0007669"/>
    <property type="project" value="TreeGrafter"/>
</dbReference>
<sequence>MMFIIVFLEIFFLEIFILQIFRSLQKDAQSGEIAHKDCSEISRNRLEKSLRSDVREDILKNVKVVFSTIKGPFVDFVMKAKSFKPVMCVVDDAAEAMEMETWPAILKMKLVLAGDPKQRKLERDMQPNQSVMERLMLKKENYSWVMLNIQYRSLKEITEWSNSCFYDCRLKSCTKTCR</sequence>
<comment type="caution">
    <text evidence="8">The sequence shown here is derived from an EMBL/GenBank/DDBJ whole genome shotgun (WGS) entry which is preliminary data.</text>
</comment>
<feature type="domain" description="DNA2/NAM7 helicase helicase" evidence="6">
    <location>
        <begin position="38"/>
        <end position="118"/>
    </location>
</feature>
<keyword evidence="4" id="KW-0347">Helicase</keyword>
<protein>
    <recommendedName>
        <fullName evidence="10">DNA2/NAM7 helicase helicase domain-containing protein</fullName>
    </recommendedName>
</protein>
<dbReference type="AlphaFoldDB" id="A0A2G5SW02"/>
<dbReference type="PANTHER" id="PTHR43788">
    <property type="entry name" value="DNA2/NAM7 HELICASE FAMILY MEMBER"/>
    <property type="match status" value="1"/>
</dbReference>
<dbReference type="EMBL" id="PDUG01000006">
    <property type="protein sequence ID" value="PIC19200.1"/>
    <property type="molecule type" value="Genomic_DNA"/>
</dbReference>
<evidence type="ECO:0000256" key="1">
    <source>
        <dbReference type="ARBA" id="ARBA00007913"/>
    </source>
</evidence>
<evidence type="ECO:0000259" key="6">
    <source>
        <dbReference type="Pfam" id="PF13086"/>
    </source>
</evidence>
<dbReference type="InterPro" id="IPR027417">
    <property type="entry name" value="P-loop_NTPase"/>
</dbReference>
<evidence type="ECO:0000256" key="5">
    <source>
        <dbReference type="ARBA" id="ARBA00022840"/>
    </source>
</evidence>
<dbReference type="Proteomes" id="UP000230233">
    <property type="component" value="Chromosome X"/>
</dbReference>
<feature type="domain" description="DNA2/NAM7 helicase-like C-terminal" evidence="7">
    <location>
        <begin position="128"/>
        <end position="175"/>
    </location>
</feature>
<dbReference type="PANTHER" id="PTHR43788:SF8">
    <property type="entry name" value="DNA-BINDING PROTEIN SMUBP-2"/>
    <property type="match status" value="1"/>
</dbReference>
<evidence type="ECO:0000313" key="9">
    <source>
        <dbReference type="Proteomes" id="UP000230233"/>
    </source>
</evidence>
<dbReference type="Gene3D" id="3.40.50.300">
    <property type="entry name" value="P-loop containing nucleotide triphosphate hydrolases"/>
    <property type="match status" value="1"/>
</dbReference>
<keyword evidence="2" id="KW-0547">Nucleotide-binding</keyword>
<dbReference type="InterPro" id="IPR041679">
    <property type="entry name" value="DNA2/NAM7-like_C"/>
</dbReference>
<keyword evidence="5" id="KW-0067">ATP-binding</keyword>
<dbReference type="SUPFAM" id="SSF52540">
    <property type="entry name" value="P-loop containing nucleoside triphosphate hydrolases"/>
    <property type="match status" value="1"/>
</dbReference>
<comment type="similarity">
    <text evidence="1">Belongs to the DNA2/NAM7 helicase family.</text>
</comment>
<dbReference type="InterPro" id="IPR050534">
    <property type="entry name" value="Coronavir_polyprotein_1ab"/>
</dbReference>
<name>A0A2G5SW02_9PELO</name>
<proteinExistence type="inferred from homology"/>